<comment type="caution">
    <text evidence="3">The sequence shown here is derived from an EMBL/GenBank/DDBJ whole genome shotgun (WGS) entry which is preliminary data.</text>
</comment>
<dbReference type="AlphaFoldDB" id="A0A9Q4L430"/>
<accession>A0A9Q4L430</accession>
<feature type="domain" description="Halobacterial output" evidence="2">
    <location>
        <begin position="159"/>
        <end position="224"/>
    </location>
</feature>
<feature type="transmembrane region" description="Helical" evidence="1">
    <location>
        <begin position="12"/>
        <end position="34"/>
    </location>
</feature>
<dbReference type="EMBL" id="JAMQOT010000006">
    <property type="protein sequence ID" value="MDF9747219.1"/>
    <property type="molecule type" value="Genomic_DNA"/>
</dbReference>
<evidence type="ECO:0000313" key="4">
    <source>
        <dbReference type="Proteomes" id="UP001154061"/>
    </source>
</evidence>
<dbReference type="RefSeq" id="WP_277523096.1">
    <property type="nucleotide sequence ID" value="NZ_JAMQOT010000006.1"/>
</dbReference>
<evidence type="ECO:0000259" key="2">
    <source>
        <dbReference type="Pfam" id="PF18545"/>
    </source>
</evidence>
<dbReference type="InterPro" id="IPR040624">
    <property type="entry name" value="HalOD1"/>
</dbReference>
<evidence type="ECO:0000313" key="3">
    <source>
        <dbReference type="EMBL" id="MDF9747219.1"/>
    </source>
</evidence>
<gene>
    <name evidence="3" type="ORF">NDI89_16660</name>
</gene>
<sequence>MNYEGSRPGFDCGECHLLVLSGLVALVCVVFVPATPGPEFFEIPEVIVPLGISIALSLYTVRLQRRNRPTERSDPMVTYVWAGALVSGAIGAFWMGLHLYYGLPIDVLPDKILTVLSGGLAVGVFLGRSAGTGHRPDADADRARVVAETSWTTPAEPSSILEAVVESLAELEDVDPHELGPLYDSIDPAVFDGLQAQDDSHWQLLFYADEYEVRVNSHGTVTVYSLEPPDDRSPPTSAN</sequence>
<feature type="transmembrane region" description="Helical" evidence="1">
    <location>
        <begin position="76"/>
        <end position="101"/>
    </location>
</feature>
<keyword evidence="4" id="KW-1185">Reference proteome</keyword>
<name>A0A9Q4L430_9EURY</name>
<keyword evidence="1" id="KW-0812">Transmembrane</keyword>
<feature type="transmembrane region" description="Helical" evidence="1">
    <location>
        <begin position="46"/>
        <end position="64"/>
    </location>
</feature>
<evidence type="ECO:0000256" key="1">
    <source>
        <dbReference type="SAM" id="Phobius"/>
    </source>
</evidence>
<proteinExistence type="predicted"/>
<organism evidence="3 4">
    <name type="scientific">Natrinema salsiterrestre</name>
    <dbReference type="NCBI Taxonomy" id="2950540"/>
    <lineage>
        <taxon>Archaea</taxon>
        <taxon>Methanobacteriati</taxon>
        <taxon>Methanobacteriota</taxon>
        <taxon>Stenosarchaea group</taxon>
        <taxon>Halobacteria</taxon>
        <taxon>Halobacteriales</taxon>
        <taxon>Natrialbaceae</taxon>
        <taxon>Natrinema</taxon>
    </lineage>
</organism>
<keyword evidence="1" id="KW-1133">Transmembrane helix</keyword>
<dbReference type="Proteomes" id="UP001154061">
    <property type="component" value="Unassembled WGS sequence"/>
</dbReference>
<keyword evidence="1" id="KW-0472">Membrane</keyword>
<feature type="transmembrane region" description="Helical" evidence="1">
    <location>
        <begin position="107"/>
        <end position="126"/>
    </location>
</feature>
<reference evidence="3" key="1">
    <citation type="submission" date="2022-06" db="EMBL/GenBank/DDBJ databases">
        <title>Natrinema sp. a new haloarchaeum isolate from saline soil.</title>
        <authorList>
            <person name="Strakova D."/>
            <person name="Galisteo C."/>
            <person name="Sanchez-Porro C."/>
            <person name="Ventosa A."/>
        </authorList>
    </citation>
    <scope>NUCLEOTIDE SEQUENCE</scope>
    <source>
        <strain evidence="3">S1CR25-10</strain>
    </source>
</reference>
<dbReference type="Pfam" id="PF18545">
    <property type="entry name" value="HalOD1"/>
    <property type="match status" value="1"/>
</dbReference>
<protein>
    <recommendedName>
        <fullName evidence="2">Halobacterial output domain-containing protein</fullName>
    </recommendedName>
</protein>